<sequence length="133" mass="15066">MHKARYVIIALALFVLAATAPFWYNAVSSRPQPVLSLHTPAINQLTAKQCIEDGEFMRKNHMKLLREWKEQSVRQGQTVYVAKDGRLYPMSLEKNCLSCHSNKQEFCDSCHSFAGIDTPNCWSCHAAPKGEQP</sequence>
<keyword evidence="2" id="KW-1185">Reference proteome</keyword>
<protein>
    <submittedName>
        <fullName evidence="1">Cytochrome c family protein</fullName>
    </submittedName>
</protein>
<dbReference type="InterPro" id="IPR036280">
    <property type="entry name" value="Multihaem_cyt_sf"/>
</dbReference>
<dbReference type="Proteomes" id="UP000003240">
    <property type="component" value="Unassembled WGS sequence"/>
</dbReference>
<dbReference type="InterPro" id="IPR047668">
    <property type="entry name" value="DsrJ"/>
</dbReference>
<comment type="caution">
    <text evidence="1">The sequence shown here is derived from an EMBL/GenBank/DDBJ whole genome shotgun (WGS) entry which is preliminary data.</text>
</comment>
<evidence type="ECO:0000313" key="2">
    <source>
        <dbReference type="Proteomes" id="UP000003240"/>
    </source>
</evidence>
<dbReference type="NCBIfam" id="NF038038">
    <property type="entry name" value="cytoc_DsrJ"/>
    <property type="match status" value="1"/>
</dbReference>
<dbReference type="STRING" id="1009370.ALO_03906"/>
<dbReference type="AlphaFoldDB" id="F7NFF4"/>
<dbReference type="RefSeq" id="WP_004093074.1">
    <property type="nucleotide sequence ID" value="NZ_AFGF01000025.1"/>
</dbReference>
<name>F7NFF4_9FIRM</name>
<dbReference type="SUPFAM" id="SSF48695">
    <property type="entry name" value="Multiheme cytochromes"/>
    <property type="match status" value="1"/>
</dbReference>
<dbReference type="eggNOG" id="ENOG5032SEM">
    <property type="taxonomic scope" value="Bacteria"/>
</dbReference>
<accession>F7NFF4</accession>
<organism evidence="1 2">
    <name type="scientific">Acetonema longum DSM 6540</name>
    <dbReference type="NCBI Taxonomy" id="1009370"/>
    <lineage>
        <taxon>Bacteria</taxon>
        <taxon>Bacillati</taxon>
        <taxon>Bacillota</taxon>
        <taxon>Negativicutes</taxon>
        <taxon>Acetonemataceae</taxon>
        <taxon>Acetonema</taxon>
    </lineage>
</organism>
<dbReference type="OrthoDB" id="9790557at2"/>
<proteinExistence type="predicted"/>
<gene>
    <name evidence="1" type="ORF">ALO_03906</name>
</gene>
<evidence type="ECO:0000313" key="1">
    <source>
        <dbReference type="EMBL" id="EGO65209.1"/>
    </source>
</evidence>
<dbReference type="EMBL" id="AFGF01000025">
    <property type="protein sequence ID" value="EGO65209.1"/>
    <property type="molecule type" value="Genomic_DNA"/>
</dbReference>
<reference evidence="1 2" key="1">
    <citation type="journal article" date="2011" name="EMBO J.">
        <title>Structural diversity of bacterial flagellar motors.</title>
        <authorList>
            <person name="Chen S."/>
            <person name="Beeby M."/>
            <person name="Murphy G.E."/>
            <person name="Leadbetter J.R."/>
            <person name="Hendrixson D.R."/>
            <person name="Briegel A."/>
            <person name="Li Z."/>
            <person name="Shi J."/>
            <person name="Tocheva E.I."/>
            <person name="Muller A."/>
            <person name="Dobro M.J."/>
            <person name="Jensen G.J."/>
        </authorList>
    </citation>
    <scope>NUCLEOTIDE SEQUENCE [LARGE SCALE GENOMIC DNA]</scope>
    <source>
        <strain evidence="1 2">DSM 6540</strain>
    </source>
</reference>